<dbReference type="SMART" id="SM00558">
    <property type="entry name" value="JmjC"/>
    <property type="match status" value="1"/>
</dbReference>
<proteinExistence type="predicted"/>
<dbReference type="InterPro" id="IPR041667">
    <property type="entry name" value="Cupin_8"/>
</dbReference>
<name>A0A7L4ZN43_9FLAO</name>
<dbReference type="RefSeq" id="WP_160130503.1">
    <property type="nucleotide sequence ID" value="NZ_CP019288.1"/>
</dbReference>
<dbReference type="SUPFAM" id="SSF51197">
    <property type="entry name" value="Clavaminate synthase-like"/>
    <property type="match status" value="1"/>
</dbReference>
<dbReference type="PROSITE" id="PS51184">
    <property type="entry name" value="JMJC"/>
    <property type="match status" value="1"/>
</dbReference>
<dbReference type="EMBL" id="CP019288">
    <property type="protein sequence ID" value="QHI37921.1"/>
    <property type="molecule type" value="Genomic_DNA"/>
</dbReference>
<evidence type="ECO:0000259" key="1">
    <source>
        <dbReference type="PROSITE" id="PS51184"/>
    </source>
</evidence>
<evidence type="ECO:0000313" key="3">
    <source>
        <dbReference type="Proteomes" id="UP000464657"/>
    </source>
</evidence>
<evidence type="ECO:0000313" key="2">
    <source>
        <dbReference type="EMBL" id="QHI37921.1"/>
    </source>
</evidence>
<dbReference type="KEGG" id="kan:IMCC3317_33040"/>
<organism evidence="2 3">
    <name type="scientific">Kordia antarctica</name>
    <dbReference type="NCBI Taxonomy" id="1218801"/>
    <lineage>
        <taxon>Bacteria</taxon>
        <taxon>Pseudomonadati</taxon>
        <taxon>Bacteroidota</taxon>
        <taxon>Flavobacteriia</taxon>
        <taxon>Flavobacteriales</taxon>
        <taxon>Flavobacteriaceae</taxon>
        <taxon>Kordia</taxon>
    </lineage>
</organism>
<accession>A0A7L4ZN43</accession>
<gene>
    <name evidence="2" type="ORF">IMCC3317_33040</name>
</gene>
<sequence>MKLNLQQIPRVKTITKKDFIKNYYKPQKPVVIENFIEDWPAYKKWSLDYMKEIAGDKVVPLYDDRPVDYKDGFNEPHAKMKMAEYVDLLKREPTKYRIFLWNIFREVPSLQNDYWLPNFGLRLLKSMPMMFFGGTNSHTFMHYDIDFSNIFHFHFEGKKECILFDQKQNDFLYKIPHSLIVREDIDFSNPDFEKWPVLQKAKGYSTELEHGNVLYMPEGYWHYMKYITPGFSMSLRAITKNPKNVAKALYNFIVMRQYDNIMRRIKGQKWIDWKNEEAITRTHKKNGIL</sequence>
<dbReference type="OrthoDB" id="2942327at2"/>
<dbReference type="Proteomes" id="UP000464657">
    <property type="component" value="Chromosome"/>
</dbReference>
<reference evidence="2 3" key="1">
    <citation type="journal article" date="2013" name="Int. J. Syst. Evol. Microbiol.">
        <title>Kordia antarctica sp. nov., isolated from Antarctic seawater.</title>
        <authorList>
            <person name="Baek K."/>
            <person name="Choi A."/>
            <person name="Kang I."/>
            <person name="Lee K."/>
            <person name="Cho J.C."/>
        </authorList>
    </citation>
    <scope>NUCLEOTIDE SEQUENCE [LARGE SCALE GENOMIC DNA]</scope>
    <source>
        <strain evidence="2 3">IMCC3317</strain>
    </source>
</reference>
<dbReference type="Pfam" id="PF13621">
    <property type="entry name" value="Cupin_8"/>
    <property type="match status" value="1"/>
</dbReference>
<dbReference type="PANTHER" id="PTHR12461:SF105">
    <property type="entry name" value="HYPOXIA-INDUCIBLE FACTOR 1-ALPHA INHIBITOR"/>
    <property type="match status" value="1"/>
</dbReference>
<dbReference type="Gene3D" id="2.60.120.650">
    <property type="entry name" value="Cupin"/>
    <property type="match status" value="1"/>
</dbReference>
<feature type="domain" description="JmjC" evidence="1">
    <location>
        <begin position="105"/>
        <end position="256"/>
    </location>
</feature>
<keyword evidence="3" id="KW-1185">Reference proteome</keyword>
<dbReference type="AlphaFoldDB" id="A0A7L4ZN43"/>
<dbReference type="InterPro" id="IPR003347">
    <property type="entry name" value="JmjC_dom"/>
</dbReference>
<protein>
    <recommendedName>
        <fullName evidence="1">JmjC domain-containing protein</fullName>
    </recommendedName>
</protein>
<dbReference type="PANTHER" id="PTHR12461">
    <property type="entry name" value="HYPOXIA-INDUCIBLE FACTOR 1 ALPHA INHIBITOR-RELATED"/>
    <property type="match status" value="1"/>
</dbReference>